<comment type="catalytic activity">
    <reaction evidence="17 21">
        <text>a 5'-end (5'-triphosphoguanosine)-(2'-O-methyladenylyl)-adenylyl-cytidylyl-adenosine in mRNA + S-adenosyl-L-methionine = a 5'-end (N(7)-methyl 5'-triphosphoguanosine)-(2'-O-methyladenylyl)-adenylyl-cytidylyl-adenosine in mRNA + S-adenosyl-L-homocysteine</text>
        <dbReference type="Rhea" id="RHEA:65440"/>
        <dbReference type="Rhea" id="RHEA-COMP:16798"/>
        <dbReference type="Rhea" id="RHEA-COMP:16801"/>
        <dbReference type="ChEBI" id="CHEBI:57856"/>
        <dbReference type="ChEBI" id="CHEBI:59789"/>
        <dbReference type="ChEBI" id="CHEBI:156482"/>
        <dbReference type="ChEBI" id="CHEBI:156483"/>
    </reaction>
</comment>
<evidence type="ECO:0000256" key="9">
    <source>
        <dbReference type="ARBA" id="ARBA00022741"/>
    </source>
</evidence>
<keyword evidence="6 21" id="KW-0808">Transferase</keyword>
<evidence type="ECO:0000313" key="25">
    <source>
        <dbReference type="Proteomes" id="UP000830066"/>
    </source>
</evidence>
<keyword evidence="8 21" id="KW-0548">Nucleotidyltransferase</keyword>
<dbReference type="GeneID" id="80537725"/>
<sequence length="2035" mass="233893">MNYPDSHLQSAIRIDERKYTFRVSIDKCPVYLKPYKITSPISPDQVNIRSENLYGIILRGVYDDTGTILKWVSRYLPSAFEVSTYVVRTTLQSLVPQLDLPNVQVDNYISRLISLCTIWEDIRYRMQFMLNHPCSWVPSKHPIGKIQKYHLSGKFMLAEVDNNWYCFGYDQVMMISDTIWARCNVLMYNHLLPTTSTSKIPPIFIEKCYSMIDNNFLHYGNNIYDGIKNWESIILGSLVEDYDPYDGGKEFLSYILKDMKDQGFLFMEELYNYIKSLKLLPDQYSELHGLYRHWGHPTVDERGACIKTKAISQVRPVPKLSTILESMGCLKRQYIVSFLQKHGRWPSIRNCDDIQNKLLRRMIKTHARHLNLYQKSITLYDWASIDFNSEMEFDYHLDYTELLDDKAISPYRSEFRSLFNPTILGYKPQKPKKSRRLLRAILEIESLDIQEIIMKIRRREIPPEWFIVILHSKERELKLKPRLFAMMILEMRMYFVVTEKNIALNIFPYFPQQTMTLSESDLSKRIYKFTEQMKPESYIPFYVMIDFKSWNIHWSEMSTFDCFKFIDDLLGVPGLYTFTHEFFYKCMVVLSSSLFPPDSVLGDLCKHGDPQECDTLWYNHYGGWEGLRQKGWTVATIALLLLVEHKTGIQSQIVGQADNQICKILIPRLNNGLSNTEYIKNNLSNIKEKIGLFTSTLDQVVSDIGLVLKKEESLVSSVLTIYGKEMTLYGAQLSQASKKISRALSEVNITVPSLYSKTLTLHSAGLGTSQKTHSPVIPCILSNVLSLTSFINGARYSLLTQKKNPPELWDWIEGENALMFILLGSGDTGGIPVQNIINYLYRGHPDSLTAYTTYLYILAAKNKVARRMYLYLQNNLYNIGDADPELLISNPCSTNISSFPLVSSRFRRKLEVLVQQKTRNKDLRDLFPSTSQQDDKKTFEFLLKFRPIQPRLLHEIFRLTPTCSRLTFLAKFSSTRTVYSMLREKQITQEIDGDWDAIDYITGPPSSIVLDDIDSGLLSHLKETYNKVREIIDIDSTLICPTALAKQIRQYSWKDLIGDHYLEGVTIPHPAHQFVLSIPKPGTHSTCNANPEHCIFSPISYNPQTVLSKRGMLPPYIGSRTREKVTGKIYTIPTTARPFKAAERAIILSDWCVSPNSSLSLYLSNIIKSRTDIKESDLRRIAGRISGGTSIHRLDSHMGHTSTLNNSLANVTTHILFTTDTMGRFSKGRENYVIHFQGIIHTGISLINIYITHQNNVPLTFHLHYDGHCCEEKIDDILVGGHFDVPHIPTYPNNPLLYTRTGNLEETRFESLKGITIQDHSDSSWALGFILLSRIRTRILSSQWGVTETSAPTVSSLGIQEVLRIGISRIIKSLAIILYLHVDYNDEGLDILLQSLSTDIWGDVSSIVLIPEVMIPTIKYLNLDGIADAHTNPKNISRCLNRALIKEVKYIQNHPSKLYNLKPYHIYSNVKISHILRMWGKVIFIKTDKRIDLRDIITKSLIRPREEQHDSSAVDQSITTKIINLVIKEYGVNGFIQVWKENPLKICYKPPETLLRIDPFPSPQMPLQITPTLELSIGKEPYPFMLSFPPPSDNLDNVKIEYSPGACVYKQKLRMDHYYRTVGQVSTAYLKYMEIILKDEIPLDGSAICTADGESSLGFMLYKLTGNPIIYNSLVDKTRLQPQRGYNYIPGSFLRYPEGVLNTESNTLLGGDITNKDVQDSIITYSLDHKLNICIITCDAESSIDFSLNTTLEIILSVCRIAYNVEAKTAIIKIFLIDSQVTSIIGGHLQMIWEDVKLVTPCFSSYESTECFWVCKNYKPRLKSYTSLNSWGNTNTLIIPQSSMYILPHLISFKEERSNLIKPIQQGRESTVKRLIKSALLLGYKSNLGQAFYIACNNLLFYDTEIQLRDNITNGIESLIKMTYDYLSGIQYVYEGKSLDLEVGSLITRGRTIHSTIESFIIAYRNFVLILNLFELRFNPSQADDFIHKSSVTDTIFQDLNNKEIYRYHDYDEHDWRQRYLKSIWKILGNLETLD</sequence>
<evidence type="ECO:0000256" key="13">
    <source>
        <dbReference type="ARBA" id="ARBA00022953"/>
    </source>
</evidence>
<evidence type="ECO:0000256" key="3">
    <source>
        <dbReference type="ARBA" id="ARBA00022484"/>
    </source>
</evidence>
<dbReference type="GO" id="GO:0005524">
    <property type="term" value="F:ATP binding"/>
    <property type="evidence" value="ECO:0007669"/>
    <property type="project" value="UniProtKB-KW"/>
</dbReference>
<keyword evidence="3 21" id="KW-0696">RNA-directed RNA polymerase</keyword>
<evidence type="ECO:0000256" key="4">
    <source>
        <dbReference type="ARBA" id="ARBA00022603"/>
    </source>
</evidence>
<dbReference type="EC" id="2.7.7.48" evidence="21"/>
<comment type="subcellular location">
    <subcellularLocation>
        <location evidence="21">Virion</location>
    </subcellularLocation>
    <subcellularLocation>
        <location evidence="21">Host cytoplasm</location>
    </subcellularLocation>
</comment>
<comment type="catalytic activity">
    <reaction evidence="19">
        <text>a 5'-end (5'-triphosphoguanosine)-adenylyl-adenylyl-cytidylyl-adenosine in mRNA + 2 S-adenosyl-L-methionine = a 5'-end (N(7)-methyl 5'-triphosphoguanosine)-(2'-O-methyladenylyl)-adenylyl-cytidylyl-adenosine in mRNA + 2 S-adenosyl-L-homocysteine + H(+)</text>
        <dbReference type="Rhea" id="RHEA:65376"/>
        <dbReference type="Rhea" id="RHEA-COMP:16797"/>
        <dbReference type="Rhea" id="RHEA-COMP:16798"/>
        <dbReference type="ChEBI" id="CHEBI:15378"/>
        <dbReference type="ChEBI" id="CHEBI:57856"/>
        <dbReference type="ChEBI" id="CHEBI:59789"/>
        <dbReference type="ChEBI" id="CHEBI:156483"/>
        <dbReference type="ChEBI" id="CHEBI:156484"/>
        <dbReference type="EC" id="2.1.1.375"/>
    </reaction>
</comment>
<evidence type="ECO:0000256" key="20">
    <source>
        <dbReference type="ARBA" id="ARBA00048548"/>
    </source>
</evidence>
<reference evidence="24" key="1">
    <citation type="journal article" date="2018" name="J. Gen. Virol.">
        <title>Viruses of invasive Argentine ants from the European Main supercolony: characterization, interactions and evolution.</title>
        <authorList>
            <person name="Viljakainen L."/>
            <person name="Holmberg I."/>
            <person name="Abril S."/>
            <person name="Jurvansuu J."/>
        </authorList>
    </citation>
    <scope>NUCLEOTIDE SEQUENCE</scope>
    <source>
        <strain evidence="24">11CAT06</strain>
    </source>
</reference>
<dbReference type="InterPro" id="IPR026890">
    <property type="entry name" value="Mononeg_mRNAcap"/>
</dbReference>
<dbReference type="KEGG" id="vg:80537725"/>
<keyword evidence="11 21" id="KW-0067">ATP-binding</keyword>
<comment type="function">
    <text evidence="21">RNA-directed RNA polymerase that catalyzes the transcription of viral mRNAs, their capping and polyadenylation. The template is composed of the viral RNA tightly encapsidated by the nucleoprotein (N). The viral polymerase binds to the genomic RNA at the 3' leader promoter, and transcribes subsequently all viral mRNAs with a decreasing efficiency. The first gene is the most transcribed, and the last the least transcribed. The viral phosphoprotein acts as a processivity factor. Capping is concomitant with initiation of mRNA transcription. Indeed, a GDP polyribonucleotidyl transferase (PRNTase) adds the cap structure when the nascent RNA chain length has reached few nucleotides. Ribose 2'-O methylation of viral mRNA cap precedes and facilitates subsequent guanine-N-7 methylation, both activities being carried by the viral polymerase. Polyadenylation of mRNAs occur by a stuttering mechanism at a slipery stop site present at the end viral genes. After finishing transcription of a mRNA, the polymerase can resume transcription of the downstream gene.</text>
</comment>
<dbReference type="EC" id="3.6.1.-" evidence="21"/>
<comment type="similarity">
    <text evidence="2 21">Belongs to the paramyxovirus L protein family.</text>
</comment>
<keyword evidence="21" id="KW-1035">Host cytoplasm</keyword>
<evidence type="ECO:0000256" key="18">
    <source>
        <dbReference type="ARBA" id="ARBA00047332"/>
    </source>
</evidence>
<feature type="domain" description="Mononegavirus-type SAM-dependent 2'-O-MTase" evidence="23">
    <location>
        <begin position="1620"/>
        <end position="1814"/>
    </location>
</feature>
<evidence type="ECO:0000256" key="15">
    <source>
        <dbReference type="ARBA" id="ARBA00023268"/>
    </source>
</evidence>
<comment type="catalytic activity">
    <reaction evidence="21">
        <text>RNA(n) + a ribonucleoside 5'-triphosphate = RNA(n+1) + diphosphate</text>
        <dbReference type="Rhea" id="RHEA:21248"/>
        <dbReference type="Rhea" id="RHEA-COMP:14527"/>
        <dbReference type="Rhea" id="RHEA-COMP:17342"/>
        <dbReference type="ChEBI" id="CHEBI:33019"/>
        <dbReference type="ChEBI" id="CHEBI:61557"/>
        <dbReference type="ChEBI" id="CHEBI:140395"/>
        <dbReference type="EC" id="2.7.7.48"/>
    </reaction>
</comment>
<dbReference type="GO" id="GO:0004482">
    <property type="term" value="F:mRNA 5'-cap (guanine-N7-)-methyltransferase activity"/>
    <property type="evidence" value="ECO:0007669"/>
    <property type="project" value="InterPro"/>
</dbReference>
<evidence type="ECO:0000256" key="6">
    <source>
        <dbReference type="ARBA" id="ARBA00022679"/>
    </source>
</evidence>
<dbReference type="PIRSF" id="PIRSF000830">
    <property type="entry name" value="RNA_pol_ParamyxoV"/>
    <property type="match status" value="1"/>
</dbReference>
<evidence type="ECO:0000256" key="1">
    <source>
        <dbReference type="ARBA" id="ARBA00003132"/>
    </source>
</evidence>
<dbReference type="InterPro" id="IPR014023">
    <property type="entry name" value="Mononeg_RNA_pol_cat"/>
</dbReference>
<evidence type="ECO:0000259" key="23">
    <source>
        <dbReference type="PROSITE" id="PS51590"/>
    </source>
</evidence>
<evidence type="ECO:0000256" key="14">
    <source>
        <dbReference type="ARBA" id="ARBA00023042"/>
    </source>
</evidence>
<dbReference type="InterPro" id="IPR002877">
    <property type="entry name" value="RNA_MeTrfase_FtsJ_dom"/>
</dbReference>
<dbReference type="RefSeq" id="YP_010799357.1">
    <property type="nucleotide sequence ID" value="NC_076632.1"/>
</dbReference>
<evidence type="ECO:0000259" key="22">
    <source>
        <dbReference type="PROSITE" id="PS50526"/>
    </source>
</evidence>
<dbReference type="Gene3D" id="3.40.50.150">
    <property type="entry name" value="Vaccinia Virus protein VP39"/>
    <property type="match status" value="1"/>
</dbReference>
<keyword evidence="15" id="KW-0511">Multifunctional enzyme</keyword>
<comment type="catalytic activity">
    <reaction evidence="20 21">
        <text>GTP + H2O = GDP + phosphate + H(+)</text>
        <dbReference type="Rhea" id="RHEA:19669"/>
        <dbReference type="ChEBI" id="CHEBI:15377"/>
        <dbReference type="ChEBI" id="CHEBI:15378"/>
        <dbReference type="ChEBI" id="CHEBI:37565"/>
        <dbReference type="ChEBI" id="CHEBI:43474"/>
        <dbReference type="ChEBI" id="CHEBI:58189"/>
    </reaction>
</comment>
<dbReference type="PROSITE" id="PS51590">
    <property type="entry name" value="SAM_MT_MNV_L"/>
    <property type="match status" value="1"/>
</dbReference>
<dbReference type="GO" id="GO:0044423">
    <property type="term" value="C:virion component"/>
    <property type="evidence" value="ECO:0007669"/>
    <property type="project" value="UniProtKB-KW"/>
</dbReference>
<dbReference type="EC" id="2.7.7.88" evidence="21"/>
<evidence type="ECO:0000256" key="21">
    <source>
        <dbReference type="PIRNR" id="PIRNR000830"/>
    </source>
</evidence>
<keyword evidence="12 21" id="KW-0946">Virion</keyword>
<dbReference type="Proteomes" id="UP000830066">
    <property type="component" value="Segment"/>
</dbReference>
<comment type="catalytic activity">
    <reaction evidence="16">
        <text>a 5'-end triphospho-adenylyl-adenylyl-cytidylyl-adenosine in mRNA + GDP + H(+) = a 5'-end (5'-triphosphoguanosine)-adenylyl-adenylyl-cytidylyl-adenosine in mRNA + diphosphate</text>
        <dbReference type="Rhea" id="RHEA:65436"/>
        <dbReference type="Rhea" id="RHEA-COMP:16797"/>
        <dbReference type="Rhea" id="RHEA-COMP:16799"/>
        <dbReference type="ChEBI" id="CHEBI:15378"/>
        <dbReference type="ChEBI" id="CHEBI:33019"/>
        <dbReference type="ChEBI" id="CHEBI:58189"/>
        <dbReference type="ChEBI" id="CHEBI:156484"/>
        <dbReference type="ChEBI" id="CHEBI:156503"/>
        <dbReference type="EC" id="2.7.7.88"/>
    </reaction>
</comment>
<organism evidence="24 25">
    <name type="scientific">Linepithema humile rhabdo-like virus 1</name>
    <dbReference type="NCBI Taxonomy" id="2259786"/>
    <lineage>
        <taxon>Viruses</taxon>
        <taxon>Riboviria</taxon>
        <taxon>Orthornavirae</taxon>
        <taxon>Negarnaviricota</taxon>
        <taxon>Haploviricotina</taxon>
        <taxon>Monjiviricetes</taxon>
        <taxon>Mononegavirales</taxon>
        <taxon>Lispiviridae</taxon>
        <taxon>Synelinevirus</taxon>
        <taxon>Synelinevirus paranaense</taxon>
    </lineage>
</organism>
<evidence type="ECO:0000256" key="8">
    <source>
        <dbReference type="ARBA" id="ARBA00022695"/>
    </source>
</evidence>
<comment type="function">
    <text evidence="1 21">RNA-directed RNA polymerase that catalyzes the replication of viral genomic RNA. The template is composed of the viral RNA tightly encapsidated by the nucleoprotein (N). The replicase mode is dependent on intracellular N protein concentration. In this mode, the polymerase replicates the whole viral genome without recognizing transcriptional signals, and the replicated genome is not caped or polyadenylated.</text>
</comment>
<keyword evidence="13 21" id="KW-0693">Viral RNA replication</keyword>
<keyword evidence="7 21" id="KW-0949">S-adenosyl-L-methionine</keyword>
<dbReference type="GO" id="GO:0016787">
    <property type="term" value="F:hydrolase activity"/>
    <property type="evidence" value="ECO:0007669"/>
    <property type="project" value="UniProtKB-KW"/>
</dbReference>
<comment type="catalytic activity">
    <reaction evidence="18 21">
        <text>a 5'-end (5'-triphosphoguanosine)-adenylyl-adenylyl-cytidylyl-adenosine in mRNA + S-adenosyl-L-methionine = a 5'-end (5'-triphosphoguanosine)-(2'-O-methyladenylyl)-adenylyl-cytidylyl-adenosine in mRNA + S-adenosyl-L-homocysteine + H(+)</text>
        <dbReference type="Rhea" id="RHEA:65380"/>
        <dbReference type="Rhea" id="RHEA-COMP:16797"/>
        <dbReference type="Rhea" id="RHEA-COMP:16801"/>
        <dbReference type="ChEBI" id="CHEBI:15378"/>
        <dbReference type="ChEBI" id="CHEBI:57856"/>
        <dbReference type="ChEBI" id="CHEBI:59789"/>
        <dbReference type="ChEBI" id="CHEBI:156482"/>
        <dbReference type="ChEBI" id="CHEBI:156484"/>
    </reaction>
</comment>
<keyword evidence="5 21" id="KW-0507">mRNA processing</keyword>
<dbReference type="InterPro" id="IPR025786">
    <property type="entry name" value="Mononega_L_MeTrfase"/>
</dbReference>
<proteinExistence type="inferred from homology"/>
<dbReference type="InterPro" id="IPR016269">
    <property type="entry name" value="RNA-dir_pol_paramyxovirus"/>
</dbReference>
<dbReference type="Pfam" id="PF00946">
    <property type="entry name" value="Mononeg_RNA_pol"/>
    <property type="match status" value="1"/>
</dbReference>
<evidence type="ECO:0000256" key="17">
    <source>
        <dbReference type="ARBA" id="ARBA00024499"/>
    </source>
</evidence>
<evidence type="ECO:0000256" key="5">
    <source>
        <dbReference type="ARBA" id="ARBA00022664"/>
    </source>
</evidence>
<evidence type="ECO:0000256" key="16">
    <source>
        <dbReference type="ARBA" id="ARBA00024494"/>
    </source>
</evidence>
<evidence type="ECO:0000313" key="24">
    <source>
        <dbReference type="EMBL" id="AXA52562.1"/>
    </source>
</evidence>
<accession>A0AAD0LC50</accession>
<protein>
    <recommendedName>
        <fullName evidence="21">RNA-directed RNA polymerase L</fullName>
        <shortName evidence="21">Protein L</shortName>
    </recommendedName>
    <alternativeName>
        <fullName evidence="21">Large structural protein</fullName>
    </alternativeName>
    <alternativeName>
        <fullName evidence="21">Replicase</fullName>
    </alternativeName>
    <alternativeName>
        <fullName evidence="21">Transcriptase</fullName>
    </alternativeName>
    <domain>
        <recommendedName>
            <fullName evidence="21">RNA-directed RNA polymerase</fullName>
            <ecNumber evidence="21">2.7.7.48</ecNumber>
        </recommendedName>
    </domain>
    <domain>
        <recommendedName>
            <fullName evidence="21">GTP phosphohydrolase</fullName>
            <ecNumber evidence="21">3.6.1.-</ecNumber>
        </recommendedName>
    </domain>
    <domain>
        <recommendedName>
            <fullName evidence="21">GDP polyribonucleotidyltransferase</fullName>
            <ecNumber evidence="21">2.7.7.88</ecNumber>
        </recommendedName>
        <alternativeName>
            <fullName evidence="21">PRNTase</fullName>
        </alternativeName>
    </domain>
    <domain>
        <recommendedName>
            <fullName evidence="21">mRNA (nucleoside-2'-O-)-methyltransferase</fullName>
            <shortName evidence="21">N1-2'-O-MTase</shortName>
            <ecNumber evidence="21">2.1.1.-</ecNumber>
        </recommendedName>
    </domain>
    <domain>
        <recommendedName>
            <fullName evidence="21">mRNA (guanine-N(7)-)-methyltransferase</fullName>
            <shortName evidence="21">G-N7-MTase</shortName>
        </recommendedName>
    </domain>
</protein>
<keyword evidence="4 21" id="KW-0489">Methyltransferase</keyword>
<keyword evidence="14 21" id="KW-0506">mRNA capping</keyword>
<dbReference type="Pfam" id="PF14318">
    <property type="entry name" value="Mononeg_mRNAcap"/>
    <property type="match status" value="1"/>
</dbReference>
<evidence type="ECO:0000256" key="2">
    <source>
        <dbReference type="ARBA" id="ARBA00007934"/>
    </source>
</evidence>
<evidence type="ECO:0000256" key="10">
    <source>
        <dbReference type="ARBA" id="ARBA00022801"/>
    </source>
</evidence>
<name>A0AAD0LC50_9MONO</name>
<dbReference type="Pfam" id="PF01728">
    <property type="entry name" value="FtsJ"/>
    <property type="match status" value="1"/>
</dbReference>
<dbReference type="InterPro" id="IPR029063">
    <property type="entry name" value="SAM-dependent_MTases_sf"/>
</dbReference>
<evidence type="ECO:0000256" key="7">
    <source>
        <dbReference type="ARBA" id="ARBA00022691"/>
    </source>
</evidence>
<keyword evidence="10" id="KW-0378">Hydrolase</keyword>
<dbReference type="GO" id="GO:0030430">
    <property type="term" value="C:host cell cytoplasm"/>
    <property type="evidence" value="ECO:0007669"/>
    <property type="project" value="UniProtKB-SubCell"/>
</dbReference>
<dbReference type="PROSITE" id="PS50526">
    <property type="entry name" value="RDRP_SSRNA_NEG_NONSEG"/>
    <property type="match status" value="1"/>
</dbReference>
<keyword evidence="9 21" id="KW-0547">Nucleotide-binding</keyword>
<evidence type="ECO:0000256" key="19">
    <source>
        <dbReference type="ARBA" id="ARBA00047370"/>
    </source>
</evidence>
<dbReference type="EMBL" id="MH213246">
    <property type="protein sequence ID" value="AXA52562.1"/>
    <property type="molecule type" value="Viral_cRNA"/>
</dbReference>
<feature type="domain" description="RdRp catalytic" evidence="22">
    <location>
        <begin position="539"/>
        <end position="730"/>
    </location>
</feature>
<evidence type="ECO:0000256" key="12">
    <source>
        <dbReference type="ARBA" id="ARBA00022844"/>
    </source>
</evidence>
<evidence type="ECO:0000256" key="11">
    <source>
        <dbReference type="ARBA" id="ARBA00022840"/>
    </source>
</evidence>
<keyword evidence="25" id="KW-1185">Reference proteome</keyword>
<dbReference type="EC" id="2.1.1.-" evidence="21"/>
<dbReference type="GO" id="GO:0003968">
    <property type="term" value="F:RNA-directed RNA polymerase activity"/>
    <property type="evidence" value="ECO:0007669"/>
    <property type="project" value="UniProtKB-KW"/>
</dbReference>